<evidence type="ECO:0000313" key="3">
    <source>
        <dbReference type="EMBL" id="TQV84758.1"/>
    </source>
</evidence>
<sequence>MSRRGILAALAALVLAGCQAPPVIKEVQDQNRALQQQLQQANRQIAELQGREAQLREDADELNRVIGVLGTEKSSRVLESSNLRGQVRGFVLQQIDLLREFLVRGNLLDYVGGELVARSRVDEQPLLLVDLANTVPGSGTLTGLGGHFTKPTTLTVKVLRAVDQQKVVIWESKPLTITEPGLTRINFPVAVGVEKGDVVAYYFPQATSVSFDTGTGDTRFMATDIGLGAVVPAAALDGAKSRRAYSLGVYGLLN</sequence>
<evidence type="ECO:0000313" key="4">
    <source>
        <dbReference type="Proteomes" id="UP000319732"/>
    </source>
</evidence>
<dbReference type="PROSITE" id="PS51257">
    <property type="entry name" value="PROKAR_LIPOPROTEIN"/>
    <property type="match status" value="1"/>
</dbReference>
<dbReference type="EMBL" id="VHSG01000005">
    <property type="protein sequence ID" value="TQV84758.1"/>
    <property type="molecule type" value="Genomic_DNA"/>
</dbReference>
<name>A0A545U5L0_9GAMM</name>
<feature type="coiled-coil region" evidence="1">
    <location>
        <begin position="24"/>
        <end position="65"/>
    </location>
</feature>
<keyword evidence="1" id="KW-0175">Coiled coil</keyword>
<gene>
    <name evidence="3" type="ORF">FKG94_04355</name>
</gene>
<feature type="signal peptide" evidence="2">
    <location>
        <begin position="1"/>
        <end position="20"/>
    </location>
</feature>
<dbReference type="Proteomes" id="UP000319732">
    <property type="component" value="Unassembled WGS sequence"/>
</dbReference>
<evidence type="ECO:0000256" key="2">
    <source>
        <dbReference type="SAM" id="SignalP"/>
    </source>
</evidence>
<feature type="chain" id="PRO_5022154249" evidence="2">
    <location>
        <begin position="21"/>
        <end position="254"/>
    </location>
</feature>
<dbReference type="AlphaFoldDB" id="A0A545U5L0"/>
<dbReference type="RefSeq" id="WP_142902963.1">
    <property type="nucleotide sequence ID" value="NZ_ML660088.1"/>
</dbReference>
<evidence type="ECO:0000256" key="1">
    <source>
        <dbReference type="SAM" id="Coils"/>
    </source>
</evidence>
<keyword evidence="4" id="KW-1185">Reference proteome</keyword>
<dbReference type="OrthoDB" id="5700547at2"/>
<comment type="caution">
    <text evidence="3">The sequence shown here is derived from an EMBL/GenBank/DDBJ whole genome shotgun (WGS) entry which is preliminary data.</text>
</comment>
<accession>A0A545U5L0</accession>
<proteinExistence type="predicted"/>
<keyword evidence="2" id="KW-0732">Signal</keyword>
<protein>
    <submittedName>
        <fullName evidence="3">Uncharacterized protein</fullName>
    </submittedName>
</protein>
<reference evidence="3 4" key="1">
    <citation type="submission" date="2019-06" db="EMBL/GenBank/DDBJ databases">
        <title>Whole genome sequence for Cellvibrionaceae sp. R142.</title>
        <authorList>
            <person name="Wang G."/>
        </authorList>
    </citation>
    <scope>NUCLEOTIDE SEQUENCE [LARGE SCALE GENOMIC DNA]</scope>
    <source>
        <strain evidence="3 4">R142</strain>
    </source>
</reference>
<organism evidence="3 4">
    <name type="scientific">Exilibacterium tricleocarpae</name>
    <dbReference type="NCBI Taxonomy" id="2591008"/>
    <lineage>
        <taxon>Bacteria</taxon>
        <taxon>Pseudomonadati</taxon>
        <taxon>Pseudomonadota</taxon>
        <taxon>Gammaproteobacteria</taxon>
        <taxon>Cellvibrionales</taxon>
        <taxon>Cellvibrionaceae</taxon>
        <taxon>Exilibacterium</taxon>
    </lineage>
</organism>